<organism evidence="19 20">
    <name type="scientific">Cinara cedri</name>
    <dbReference type="NCBI Taxonomy" id="506608"/>
    <lineage>
        <taxon>Eukaryota</taxon>
        <taxon>Metazoa</taxon>
        <taxon>Ecdysozoa</taxon>
        <taxon>Arthropoda</taxon>
        <taxon>Hexapoda</taxon>
        <taxon>Insecta</taxon>
        <taxon>Pterygota</taxon>
        <taxon>Neoptera</taxon>
        <taxon>Paraneoptera</taxon>
        <taxon>Hemiptera</taxon>
        <taxon>Sternorrhyncha</taxon>
        <taxon>Aphidomorpha</taxon>
        <taxon>Aphidoidea</taxon>
        <taxon>Aphididae</taxon>
        <taxon>Lachninae</taxon>
        <taxon>Cinara</taxon>
    </lineage>
</organism>
<evidence type="ECO:0000256" key="16">
    <source>
        <dbReference type="SAM" id="Phobius"/>
    </source>
</evidence>
<dbReference type="CDD" id="cd00054">
    <property type="entry name" value="EGF_CA"/>
    <property type="match status" value="6"/>
</dbReference>
<dbReference type="Gene3D" id="2.10.25.10">
    <property type="entry name" value="Laminin"/>
    <property type="match status" value="8"/>
</dbReference>
<dbReference type="Pfam" id="PF01414">
    <property type="entry name" value="DSL"/>
    <property type="match status" value="1"/>
</dbReference>
<feature type="disulfide bond" evidence="12">
    <location>
        <begin position="410"/>
        <end position="419"/>
    </location>
</feature>
<evidence type="ECO:0000256" key="15">
    <source>
        <dbReference type="SAM" id="MobiDB-lite"/>
    </source>
</evidence>
<dbReference type="GO" id="GO:0007219">
    <property type="term" value="P:Notch signaling pathway"/>
    <property type="evidence" value="ECO:0007669"/>
    <property type="project" value="InterPro"/>
</dbReference>
<dbReference type="GO" id="GO:0048018">
    <property type="term" value="F:receptor ligand activity"/>
    <property type="evidence" value="ECO:0007669"/>
    <property type="project" value="UniProtKB-ARBA"/>
</dbReference>
<feature type="domain" description="EGF-like" evidence="17">
    <location>
        <begin position="511"/>
        <end position="547"/>
    </location>
</feature>
<dbReference type="InterPro" id="IPR000742">
    <property type="entry name" value="EGF"/>
</dbReference>
<evidence type="ECO:0000256" key="14">
    <source>
        <dbReference type="RuleBase" id="RU280815"/>
    </source>
</evidence>
<feature type="disulfide bond" evidence="13">
    <location>
        <begin position="227"/>
        <end position="236"/>
    </location>
</feature>
<evidence type="ECO:0000259" key="18">
    <source>
        <dbReference type="PROSITE" id="PS51051"/>
    </source>
</evidence>
<dbReference type="GO" id="GO:0042063">
    <property type="term" value="P:gliogenesis"/>
    <property type="evidence" value="ECO:0007669"/>
    <property type="project" value="UniProtKB-ARBA"/>
</dbReference>
<accession>A0A5E4LYT7</accession>
<dbReference type="FunFam" id="2.10.25.10:FF:000018">
    <property type="entry name" value="Delta-like 1"/>
    <property type="match status" value="1"/>
</dbReference>
<feature type="transmembrane region" description="Helical" evidence="16">
    <location>
        <begin position="56"/>
        <end position="78"/>
    </location>
</feature>
<dbReference type="InterPro" id="IPR001774">
    <property type="entry name" value="DSL"/>
</dbReference>
<evidence type="ECO:0000256" key="10">
    <source>
        <dbReference type="ARBA" id="ARBA00023157"/>
    </source>
</evidence>
<dbReference type="SUPFAM" id="SSF57196">
    <property type="entry name" value="EGF/Laminin"/>
    <property type="match status" value="7"/>
</dbReference>
<feature type="domain" description="EGF-like" evidence="17">
    <location>
        <begin position="472"/>
        <end position="510"/>
    </location>
</feature>
<keyword evidence="8 14" id="KW-1133">Transmembrane helix</keyword>
<dbReference type="FunFam" id="2.10.25.10:FF:000230">
    <property type="entry name" value="Delta-like protein"/>
    <property type="match status" value="1"/>
</dbReference>
<feature type="disulfide bond" evidence="12">
    <location>
        <begin position="617"/>
        <end position="626"/>
    </location>
</feature>
<dbReference type="InterPro" id="IPR000152">
    <property type="entry name" value="EGF-type_Asp/Asn_hydroxyl_site"/>
</dbReference>
<feature type="disulfide bond" evidence="12">
    <location>
        <begin position="575"/>
        <end position="584"/>
    </location>
</feature>
<evidence type="ECO:0000256" key="12">
    <source>
        <dbReference type="PROSITE-ProRule" id="PRU00076"/>
    </source>
</evidence>
<dbReference type="InterPro" id="IPR011651">
    <property type="entry name" value="Notch_ligand_N"/>
</dbReference>
<evidence type="ECO:0000256" key="11">
    <source>
        <dbReference type="ARBA" id="ARBA00023180"/>
    </source>
</evidence>
<dbReference type="GO" id="GO:0009986">
    <property type="term" value="C:cell surface"/>
    <property type="evidence" value="ECO:0007669"/>
    <property type="project" value="UniProtKB-ARBA"/>
</dbReference>
<dbReference type="FunFam" id="2.10.25.140:FF:000001">
    <property type="entry name" value="Delta-like protein"/>
    <property type="match status" value="1"/>
</dbReference>
<dbReference type="FunFam" id="2.10.25.10:FF:000109">
    <property type="entry name" value="Notch homolog 4, [Drosophila]"/>
    <property type="match status" value="1"/>
</dbReference>
<dbReference type="GO" id="GO:0000902">
    <property type="term" value="P:cell morphogenesis"/>
    <property type="evidence" value="ECO:0007669"/>
    <property type="project" value="UniProtKB-ARBA"/>
</dbReference>
<evidence type="ECO:0000256" key="1">
    <source>
        <dbReference type="ARBA" id="ARBA00004479"/>
    </source>
</evidence>
<protein>
    <recommendedName>
        <fullName evidence="14">Delta-like protein</fullName>
    </recommendedName>
</protein>
<keyword evidence="2 14" id="KW-0217">Developmental protein</keyword>
<dbReference type="SMART" id="SM00051">
    <property type="entry name" value="DSL"/>
    <property type="match status" value="1"/>
</dbReference>
<comment type="caution">
    <text evidence="12">Lacks conserved residue(s) required for the propagation of feature annotation.</text>
</comment>
<dbReference type="Proteomes" id="UP000325440">
    <property type="component" value="Unassembled WGS sequence"/>
</dbReference>
<keyword evidence="4 14" id="KW-0812">Transmembrane</keyword>
<feature type="region of interest" description="Disordered" evidence="15">
    <location>
        <begin position="1"/>
        <end position="23"/>
    </location>
</feature>
<dbReference type="GO" id="GO:0005886">
    <property type="term" value="C:plasma membrane"/>
    <property type="evidence" value="ECO:0007669"/>
    <property type="project" value="UniProtKB-ARBA"/>
</dbReference>
<comment type="function">
    <text evidence="14">Putative Notch ligand involved in the mediation of Notch signaling.</text>
</comment>
<proteinExistence type="predicted"/>
<feature type="domain" description="EGF-like" evidence="17">
    <location>
        <begin position="270"/>
        <end position="303"/>
    </location>
</feature>
<keyword evidence="6 14" id="KW-0677">Repeat</keyword>
<feature type="compositionally biased region" description="Polar residues" evidence="15">
    <location>
        <begin position="746"/>
        <end position="757"/>
    </location>
</feature>
<feature type="disulfide bond" evidence="12">
    <location>
        <begin position="500"/>
        <end position="509"/>
    </location>
</feature>
<keyword evidence="9 14" id="KW-0472">Membrane</keyword>
<feature type="compositionally biased region" description="Polar residues" evidence="15">
    <location>
        <begin position="14"/>
        <end position="23"/>
    </location>
</feature>
<dbReference type="SMART" id="SM00181">
    <property type="entry name" value="EGF"/>
    <property type="match status" value="10"/>
</dbReference>
<feature type="disulfide bond" evidence="12">
    <location>
        <begin position="460"/>
        <end position="469"/>
    </location>
</feature>
<evidence type="ECO:0000256" key="6">
    <source>
        <dbReference type="ARBA" id="ARBA00022737"/>
    </source>
</evidence>
<dbReference type="Gene3D" id="2.10.25.140">
    <property type="match status" value="1"/>
</dbReference>
<reference evidence="19 20" key="1">
    <citation type="submission" date="2019-08" db="EMBL/GenBank/DDBJ databases">
        <authorList>
            <person name="Alioto T."/>
            <person name="Alioto T."/>
            <person name="Gomez Garrido J."/>
        </authorList>
    </citation>
    <scope>NUCLEOTIDE SEQUENCE [LARGE SCALE GENOMIC DNA]</scope>
</reference>
<dbReference type="PROSITE" id="PS01186">
    <property type="entry name" value="EGF_2"/>
    <property type="match status" value="6"/>
</dbReference>
<feature type="region of interest" description="Disordered" evidence="15">
    <location>
        <begin position="746"/>
        <end position="765"/>
    </location>
</feature>
<dbReference type="GO" id="GO:0008587">
    <property type="term" value="P:imaginal disc-derived wing margin morphogenesis"/>
    <property type="evidence" value="ECO:0007669"/>
    <property type="project" value="UniProtKB-ARBA"/>
</dbReference>
<dbReference type="InterPro" id="IPR001881">
    <property type="entry name" value="EGF-like_Ca-bd_dom"/>
</dbReference>
<dbReference type="InterPro" id="IPR013032">
    <property type="entry name" value="EGF-like_CS"/>
</dbReference>
<evidence type="ECO:0000256" key="13">
    <source>
        <dbReference type="PROSITE-ProRule" id="PRU00377"/>
    </source>
</evidence>
<evidence type="ECO:0000259" key="17">
    <source>
        <dbReference type="PROSITE" id="PS50026"/>
    </source>
</evidence>
<evidence type="ECO:0000256" key="9">
    <source>
        <dbReference type="ARBA" id="ARBA00023136"/>
    </source>
</evidence>
<feature type="domain" description="EGF-like" evidence="17">
    <location>
        <begin position="423"/>
        <end position="470"/>
    </location>
</feature>
<feature type="domain" description="EGF-like" evidence="17">
    <location>
        <begin position="383"/>
        <end position="420"/>
    </location>
</feature>
<dbReference type="Pfam" id="PF21700">
    <property type="entry name" value="EGF_DL_JAG"/>
    <property type="match status" value="1"/>
</dbReference>
<gene>
    <name evidence="19" type="ORF">CINCED_3A014618</name>
</gene>
<keyword evidence="5 14" id="KW-0732">Signal</keyword>
<dbReference type="PROSITE" id="PS00022">
    <property type="entry name" value="EGF_1"/>
    <property type="match status" value="8"/>
</dbReference>
<keyword evidence="3 12" id="KW-0245">EGF-like domain</keyword>
<dbReference type="AlphaFoldDB" id="A0A5E4LYT7"/>
<dbReference type="PANTHER" id="PTHR12916:SF11">
    <property type="entry name" value="MUCIN-4"/>
    <property type="match status" value="1"/>
</dbReference>
<evidence type="ECO:0000256" key="5">
    <source>
        <dbReference type="ARBA" id="ARBA00022729"/>
    </source>
</evidence>
<evidence type="ECO:0000313" key="19">
    <source>
        <dbReference type="EMBL" id="VVC24389.1"/>
    </source>
</evidence>
<feature type="domain" description="EGF-like" evidence="17">
    <location>
        <begin position="549"/>
        <end position="585"/>
    </location>
</feature>
<dbReference type="FunFam" id="2.10.25.10:FF:000066">
    <property type="entry name" value="FAT atypical cadherin 4"/>
    <property type="match status" value="1"/>
</dbReference>
<dbReference type="GO" id="GO:0045179">
    <property type="term" value="C:apical cortex"/>
    <property type="evidence" value="ECO:0007669"/>
    <property type="project" value="UniProtKB-ARBA"/>
</dbReference>
<dbReference type="GO" id="GO:0035214">
    <property type="term" value="P:eye-antennal disc development"/>
    <property type="evidence" value="ECO:0007669"/>
    <property type="project" value="UniProtKB-ARBA"/>
</dbReference>
<feature type="disulfide bond" evidence="12">
    <location>
        <begin position="481"/>
        <end position="498"/>
    </location>
</feature>
<evidence type="ECO:0000256" key="4">
    <source>
        <dbReference type="ARBA" id="ARBA00022692"/>
    </source>
</evidence>
<feature type="disulfide bond" evidence="13">
    <location>
        <begin position="260"/>
        <end position="269"/>
    </location>
</feature>
<keyword evidence="10 12" id="KW-1015">Disulfide bond</keyword>
<dbReference type="PROSITE" id="PS00010">
    <property type="entry name" value="ASX_HYDROXYL"/>
    <property type="match status" value="1"/>
</dbReference>
<keyword evidence="11" id="KW-0325">Glycoprotein</keyword>
<dbReference type="PROSITE" id="PS51051">
    <property type="entry name" value="DSL"/>
    <property type="match status" value="1"/>
</dbReference>
<feature type="disulfide bond" evidence="12">
    <location>
        <begin position="537"/>
        <end position="546"/>
    </location>
</feature>
<name>A0A5E4LYT7_9HEMI</name>
<feature type="domain" description="EGF-like" evidence="17">
    <location>
        <begin position="336"/>
        <end position="374"/>
    </location>
</feature>
<keyword evidence="7" id="KW-0106">Calcium</keyword>
<dbReference type="GO" id="GO:0043208">
    <property type="term" value="F:glycosphingolipid binding"/>
    <property type="evidence" value="ECO:0007669"/>
    <property type="project" value="UniProtKB-ARBA"/>
</dbReference>
<sequence length="852" mass="92174">MRCPANNHAPAPRTTFSSSKPSGTFARSKNYENENVFVHTSVALSVRSASTMRYRWCLYCIVCIIAFVVENVNCNGVFELRIKSFSNELGREASGHCCGGVCGSACRTKFRACLKHYETNINVNSTCTFGDVVTPVLGENSLTLPANATPIAFHFNFTWPGTFSLIVEAWHEPLSAKNSGTTNGSVLITRITDQRFLKLSDGWVQQEYAGLTNGVRSRLVYEHRVRCEDNYHGDGCAKFCRPRDDNFGHYLCSDDGDMICMPGWTGSYCSKAICAPGCDEKKGTCMTPGTCQCHSGWTGARCDQCEIYPGCVNGYCQKPWQCLCKEGWGGMFCNQDLNYCTNHAPCKNGGTCFNTGQGLYTCSCPPGFSGPECNVDLRLANRPGLDCSAGVTCLNGGTCKKTGMVSSCSCPAQWKGVRCETSTRPACASSPCGNGGTCVNAAAIKNHNNATGSAGYTCHCPIGFSGPTCHQTTNHCQPEPCRNGATCVPGKENSSYTCKCAPGFAGAHCHLPDHCQKNPCQNGGTCQAQTDGYRCQCVPGYVGDLCQSEVDYCVAKPCANGGSCENLKNDFRCSCRPGFGGKDCSRYVNECVMTSPCANGGTCVTTGAGGPGFRCECPVGYTGANCTDDERPTSLGDRSKHVSAIQEQPEIVQSSVNGLLMVVLSVSVPVAVLAAIAVVLCMKNRRRQDQKKADENARIQNEQNSIHSVAKLGDPHVIRNSWDPLPPAAARENVYSEPLCFVAAPNKQQQQPALTPAQSSSSLQRQKLLNTDRQNRMSFKEQDAVNALDRRISVISVDSTAANNQCNNTNDVSPVKAHHHHHYHRNIHQQLQYERAAVKSMILDQHSFATQV</sequence>
<dbReference type="GO" id="GO:0030718">
    <property type="term" value="P:germ-line stem cell population maintenance"/>
    <property type="evidence" value="ECO:0007669"/>
    <property type="project" value="UniProtKB-ARBA"/>
</dbReference>
<dbReference type="GO" id="GO:0046331">
    <property type="term" value="P:lateral inhibition"/>
    <property type="evidence" value="ECO:0007669"/>
    <property type="project" value="UniProtKB-ARBA"/>
</dbReference>
<dbReference type="GO" id="GO:0016330">
    <property type="term" value="P:second mitotic wave involved in compound eye morphogenesis"/>
    <property type="evidence" value="ECO:0007669"/>
    <property type="project" value="UniProtKB-ARBA"/>
</dbReference>
<dbReference type="Pfam" id="PF07657">
    <property type="entry name" value="MNNL"/>
    <property type="match status" value="1"/>
</dbReference>
<feature type="domain" description="EGF-like" evidence="17">
    <location>
        <begin position="587"/>
        <end position="627"/>
    </location>
</feature>
<evidence type="ECO:0000256" key="7">
    <source>
        <dbReference type="ARBA" id="ARBA00022837"/>
    </source>
</evidence>
<dbReference type="GO" id="GO:0048666">
    <property type="term" value="P:neuron development"/>
    <property type="evidence" value="ECO:0007669"/>
    <property type="project" value="UniProtKB-ARBA"/>
</dbReference>
<evidence type="ECO:0000256" key="2">
    <source>
        <dbReference type="ARBA" id="ARBA00022473"/>
    </source>
</evidence>
<dbReference type="PANTHER" id="PTHR12916">
    <property type="entry name" value="CYTOCHROME C OXIDASE POLYPEPTIDE VIC-2"/>
    <property type="match status" value="1"/>
</dbReference>
<evidence type="ECO:0000313" key="20">
    <source>
        <dbReference type="Proteomes" id="UP000325440"/>
    </source>
</evidence>
<feature type="transmembrane region" description="Helical" evidence="16">
    <location>
        <begin position="658"/>
        <end position="682"/>
    </location>
</feature>
<dbReference type="Pfam" id="PF12661">
    <property type="entry name" value="hEGF"/>
    <property type="match status" value="1"/>
</dbReference>
<dbReference type="SMART" id="SM00179">
    <property type="entry name" value="EGF_CA"/>
    <property type="match status" value="6"/>
</dbReference>
<dbReference type="EMBL" id="CABPRJ010000002">
    <property type="protein sequence ID" value="VVC24389.1"/>
    <property type="molecule type" value="Genomic_DNA"/>
</dbReference>
<comment type="subcellular location">
    <subcellularLocation>
        <location evidence="1 14">Membrane</location>
        <topology evidence="1 14">Single-pass type I membrane protein</topology>
    </subcellularLocation>
</comment>
<dbReference type="FunFam" id="2.10.25.10:FF:000064">
    <property type="entry name" value="Delta-like protein"/>
    <property type="match status" value="1"/>
</dbReference>
<feature type="disulfide bond" evidence="12">
    <location>
        <begin position="293"/>
        <end position="302"/>
    </location>
</feature>
<feature type="disulfide bond" evidence="12">
    <location>
        <begin position="364"/>
        <end position="373"/>
    </location>
</feature>
<evidence type="ECO:0000256" key="3">
    <source>
        <dbReference type="ARBA" id="ARBA00022536"/>
    </source>
</evidence>
<dbReference type="GO" id="GO:0005112">
    <property type="term" value="F:Notch binding"/>
    <property type="evidence" value="ECO:0007669"/>
    <property type="project" value="TreeGrafter"/>
</dbReference>
<dbReference type="OrthoDB" id="283575at2759"/>
<feature type="domain" description="DSL" evidence="18">
    <location>
        <begin position="225"/>
        <end position="269"/>
    </location>
</feature>
<evidence type="ECO:0000256" key="8">
    <source>
        <dbReference type="ARBA" id="ARBA00022989"/>
    </source>
</evidence>
<keyword evidence="20" id="KW-1185">Reference proteome</keyword>
<dbReference type="Gene3D" id="2.60.40.3510">
    <property type="match status" value="1"/>
</dbReference>
<dbReference type="GO" id="GO:0048100">
    <property type="term" value="P:wing disc anterior/posterior pattern formation"/>
    <property type="evidence" value="ECO:0007669"/>
    <property type="project" value="UniProtKB-ARBA"/>
</dbReference>
<dbReference type="Pfam" id="PF00008">
    <property type="entry name" value="EGF"/>
    <property type="match status" value="5"/>
</dbReference>
<feature type="disulfide bond" evidence="13">
    <location>
        <begin position="240"/>
        <end position="252"/>
    </location>
</feature>
<dbReference type="PROSITE" id="PS50026">
    <property type="entry name" value="EGF_3"/>
    <property type="match status" value="8"/>
</dbReference>
<dbReference type="GO" id="GO:0005509">
    <property type="term" value="F:calcium ion binding"/>
    <property type="evidence" value="ECO:0007669"/>
    <property type="project" value="InterPro"/>
</dbReference>